<keyword evidence="10" id="KW-1185">Reference proteome</keyword>
<dbReference type="PANTHER" id="PTHR30504">
    <property type="entry name" value="GLUCANS BIOSYNTHESIS PROTEIN"/>
    <property type="match status" value="1"/>
</dbReference>
<evidence type="ECO:0000256" key="1">
    <source>
        <dbReference type="ARBA" id="ARBA00004418"/>
    </source>
</evidence>
<sequence length="500" mass="56962" precursor="true">MARWLGGSALAVLAMAAHAFDFDTVAARARQLAASPYKALPQNLPRELRELSYEQYREIEYKPERFAWRNARLPFELSFFHEGMVFDQPVRIHEVVGGSVREFRFDPAAFNYGPHKVDAARLKGLGFAGFRVLYPLNQGKRKDELASFLGASYFRALGKDQWYGLSARGLAVDTALNSGEEFPRFVEYWIERPSASDKQLTIYALMDSRRVSGAYRFVIKPGEETSMEVKSRLFLRENVTKLGLAPLTSMYLFGENQPPSQSDFRPEVHDSDGLSIHLGTGEWVWRPLVNPKRLLVTSFAATNPQGFGLMQRDRSFANYQEIGAWYERRPSGWVEPRGNWGSGRVELVQIPTPDETNDNIVAYWVPDNPPKPRQPFDYEYRLLWQKDGEQMPPLSWVTQTRLGQGLTRKQEDTSFSLAVDFEGPAFRKLPADVRIDPVVSADANAELLKTSVQRNDATGGWRMTMVMRRKDVNKPVELRGYLRNGNTTLSETWSYILPPG</sequence>
<feature type="chain" id="PRO_5044908357" description="Glucans biosynthesis protein G" evidence="7">
    <location>
        <begin position="20"/>
        <end position="500"/>
    </location>
</feature>
<dbReference type="EMBL" id="CAJZAI010000003">
    <property type="protein sequence ID" value="CAG9170791.1"/>
    <property type="molecule type" value="Genomic_DNA"/>
</dbReference>
<evidence type="ECO:0000313" key="10">
    <source>
        <dbReference type="Proteomes" id="UP000727654"/>
    </source>
</evidence>
<gene>
    <name evidence="9" type="primary">mdoG</name>
    <name evidence="7" type="synonym">opgG</name>
    <name evidence="9" type="ORF">LMG23992_01829</name>
</gene>
<evidence type="ECO:0000256" key="3">
    <source>
        <dbReference type="ARBA" id="ARBA00009284"/>
    </source>
</evidence>
<keyword evidence="6 7" id="KW-0574">Periplasm</keyword>
<name>A0ABM8WTJ3_9BURK</name>
<dbReference type="HAMAP" id="MF_01069">
    <property type="entry name" value="MdoG_OpgG"/>
    <property type="match status" value="1"/>
</dbReference>
<dbReference type="InterPro" id="IPR013783">
    <property type="entry name" value="Ig-like_fold"/>
</dbReference>
<evidence type="ECO:0000256" key="7">
    <source>
        <dbReference type="HAMAP-Rule" id="MF_01069"/>
    </source>
</evidence>
<dbReference type="PIRSF" id="PIRSF006281">
    <property type="entry name" value="MdoG"/>
    <property type="match status" value="1"/>
</dbReference>
<comment type="caution">
    <text evidence="9">The sequence shown here is derived from an EMBL/GenBank/DDBJ whole genome shotgun (WGS) entry which is preliminary data.</text>
</comment>
<evidence type="ECO:0000256" key="2">
    <source>
        <dbReference type="ARBA" id="ARBA00005001"/>
    </source>
</evidence>
<evidence type="ECO:0000256" key="4">
    <source>
        <dbReference type="ARBA" id="ARBA00015376"/>
    </source>
</evidence>
<dbReference type="SUPFAM" id="SSF81296">
    <property type="entry name" value="E set domains"/>
    <property type="match status" value="1"/>
</dbReference>
<dbReference type="Gene3D" id="2.70.98.10">
    <property type="match status" value="1"/>
</dbReference>
<reference evidence="9 10" key="1">
    <citation type="submission" date="2021-08" db="EMBL/GenBank/DDBJ databases">
        <authorList>
            <person name="Peeters C."/>
        </authorList>
    </citation>
    <scope>NUCLEOTIDE SEQUENCE [LARGE SCALE GENOMIC DNA]</scope>
    <source>
        <strain evidence="9 10">LMG 23992</strain>
    </source>
</reference>
<dbReference type="InterPro" id="IPR014718">
    <property type="entry name" value="GH-type_carb-bd"/>
</dbReference>
<comment type="similarity">
    <text evidence="3 7">Belongs to the OpgD/OpgG family.</text>
</comment>
<dbReference type="InterPro" id="IPR014756">
    <property type="entry name" value="Ig_E-set"/>
</dbReference>
<dbReference type="Proteomes" id="UP000727654">
    <property type="component" value="Unassembled WGS sequence"/>
</dbReference>
<keyword evidence="5 7" id="KW-0732">Signal</keyword>
<dbReference type="InterPro" id="IPR011013">
    <property type="entry name" value="Gal_mutarotase_sf_dom"/>
</dbReference>
<dbReference type="SUPFAM" id="SSF74650">
    <property type="entry name" value="Galactose mutarotase-like"/>
    <property type="match status" value="1"/>
</dbReference>
<feature type="domain" description="Glucan biosynthesis periplasmic MdoG C-terminal" evidence="8">
    <location>
        <begin position="20"/>
        <end position="495"/>
    </location>
</feature>
<comment type="subcellular location">
    <subcellularLocation>
        <location evidence="1 7">Periplasm</location>
    </subcellularLocation>
</comment>
<organism evidence="9 10">
    <name type="scientific">Cupriavidus laharis</name>
    <dbReference type="NCBI Taxonomy" id="151654"/>
    <lineage>
        <taxon>Bacteria</taxon>
        <taxon>Pseudomonadati</taxon>
        <taxon>Pseudomonadota</taxon>
        <taxon>Betaproteobacteria</taxon>
        <taxon>Burkholderiales</taxon>
        <taxon>Burkholderiaceae</taxon>
        <taxon>Cupriavidus</taxon>
    </lineage>
</organism>
<dbReference type="PANTHER" id="PTHR30504:SF4">
    <property type="entry name" value="GLUCANS BIOSYNTHESIS PROTEIN G"/>
    <property type="match status" value="1"/>
</dbReference>
<evidence type="ECO:0000259" key="8">
    <source>
        <dbReference type="Pfam" id="PF04349"/>
    </source>
</evidence>
<dbReference type="InterPro" id="IPR023704">
    <property type="entry name" value="MdoG_OpgG"/>
</dbReference>
<accession>A0ABM8WTJ3</accession>
<dbReference type="InterPro" id="IPR014438">
    <property type="entry name" value="Glucan_biosyn_MdoG/MdoD"/>
</dbReference>
<evidence type="ECO:0000313" key="9">
    <source>
        <dbReference type="EMBL" id="CAG9170791.1"/>
    </source>
</evidence>
<dbReference type="InterPro" id="IPR007444">
    <property type="entry name" value="Glucan_biosyn_MdoG_C"/>
</dbReference>
<comment type="pathway">
    <text evidence="2 7">Glycan metabolism; osmoregulated periplasmic glucan (OPG) biosynthesis.</text>
</comment>
<feature type="signal peptide" evidence="7">
    <location>
        <begin position="1"/>
        <end position="19"/>
    </location>
</feature>
<dbReference type="Gene3D" id="2.60.40.10">
    <property type="entry name" value="Immunoglobulins"/>
    <property type="match status" value="1"/>
</dbReference>
<protein>
    <recommendedName>
        <fullName evidence="4 7">Glucans biosynthesis protein G</fullName>
    </recommendedName>
</protein>
<comment type="function">
    <text evidence="7">Involved in the biosynthesis of osmoregulated periplasmic glucans (OPGs).</text>
</comment>
<dbReference type="Pfam" id="PF04349">
    <property type="entry name" value="MdoG"/>
    <property type="match status" value="1"/>
</dbReference>
<evidence type="ECO:0000256" key="5">
    <source>
        <dbReference type="ARBA" id="ARBA00022729"/>
    </source>
</evidence>
<proteinExistence type="inferred from homology"/>
<evidence type="ECO:0000256" key="6">
    <source>
        <dbReference type="ARBA" id="ARBA00022764"/>
    </source>
</evidence>